<evidence type="ECO:0000313" key="1">
    <source>
        <dbReference type="EMBL" id="TWO31447.1"/>
    </source>
</evidence>
<accession>A0A562YBK1</accession>
<dbReference type="PROSITE" id="PS51257">
    <property type="entry name" value="PROKAR_LIPOPROTEIN"/>
    <property type="match status" value="1"/>
</dbReference>
<sequence>MRKIIALALIVLSVSCQKDKTPLNDSGPSDEARTFYLESFNEYNLANQVFQDLVNIKGDIILNAENSLTGKTSSSKIDVSVSIEPSDLETFPKTITVDFGPSGTVGRDGVFRRGVIRIVSTGWFWEQGSVHTTTFSNYFHDNFKVEGTQIVQNFGENENGFIEFDVEVNNGVVSHSDGLNITFDEASTRTWIVGSQTPFNIWDDEYIIDAVQSGFFSDGTSYLLTFDEPLHYVLLPRAVRSGIVNLVIGGFTGFEINHNNRTTTILGVTSTF</sequence>
<organism evidence="1 2">
    <name type="scientific">Seonamhaeicola sediminis</name>
    <dbReference type="NCBI Taxonomy" id="2528206"/>
    <lineage>
        <taxon>Bacteria</taxon>
        <taxon>Pseudomonadati</taxon>
        <taxon>Bacteroidota</taxon>
        <taxon>Flavobacteriia</taxon>
        <taxon>Flavobacteriales</taxon>
        <taxon>Flavobacteriaceae</taxon>
    </lineage>
</organism>
<reference evidence="1 2" key="2">
    <citation type="submission" date="2019-07" db="EMBL/GenBank/DDBJ databases">
        <title>Seonamhaeicola sp. W255 draft genome.</title>
        <authorList>
            <person name="Zhang X.-Y."/>
            <person name="Zhang R."/>
            <person name="Zhong Y.-L."/>
            <person name="Du Z.-J."/>
        </authorList>
    </citation>
    <scope>NUCLEOTIDE SEQUENCE [LARGE SCALE GENOMIC DNA]</scope>
    <source>
        <strain evidence="1 2">W255</strain>
    </source>
</reference>
<reference evidence="1 2" key="1">
    <citation type="submission" date="2019-03" db="EMBL/GenBank/DDBJ databases">
        <authorList>
            <person name="Zhong Y.L."/>
        </authorList>
    </citation>
    <scope>NUCLEOTIDE SEQUENCE [LARGE SCALE GENOMIC DNA]</scope>
    <source>
        <strain evidence="1 2">W255</strain>
    </source>
</reference>
<evidence type="ECO:0000313" key="2">
    <source>
        <dbReference type="Proteomes" id="UP000295814"/>
    </source>
</evidence>
<gene>
    <name evidence="1" type="ORF">E1J38_013615</name>
</gene>
<keyword evidence="2" id="KW-1185">Reference proteome</keyword>
<comment type="caution">
    <text evidence="1">The sequence shown here is derived from an EMBL/GenBank/DDBJ whole genome shotgun (WGS) entry which is preliminary data.</text>
</comment>
<dbReference type="AlphaFoldDB" id="A0A562YBK1"/>
<name>A0A562YBK1_9FLAO</name>
<proteinExistence type="predicted"/>
<protein>
    <recommendedName>
        <fullName evidence="3">Lipoprotein</fullName>
    </recommendedName>
</protein>
<dbReference type="Proteomes" id="UP000295814">
    <property type="component" value="Unassembled WGS sequence"/>
</dbReference>
<dbReference type="OrthoDB" id="1114031at2"/>
<evidence type="ECO:0008006" key="3">
    <source>
        <dbReference type="Google" id="ProtNLM"/>
    </source>
</evidence>
<dbReference type="EMBL" id="SMZJ02000012">
    <property type="protein sequence ID" value="TWO31447.1"/>
    <property type="molecule type" value="Genomic_DNA"/>
</dbReference>
<dbReference type="RefSeq" id="WP_133357419.1">
    <property type="nucleotide sequence ID" value="NZ_SMZJ02000012.1"/>
</dbReference>